<name>A0AAV5TXL1_9BILA</name>
<evidence type="ECO:0000313" key="2">
    <source>
        <dbReference type="Proteomes" id="UP001432027"/>
    </source>
</evidence>
<feature type="non-terminal residue" evidence="1">
    <location>
        <position position="169"/>
    </location>
</feature>
<reference evidence="1" key="1">
    <citation type="submission" date="2023-10" db="EMBL/GenBank/DDBJ databases">
        <title>Genome assembly of Pristionchus species.</title>
        <authorList>
            <person name="Yoshida K."/>
            <person name="Sommer R.J."/>
        </authorList>
    </citation>
    <scope>NUCLEOTIDE SEQUENCE</scope>
    <source>
        <strain evidence="1">RS0144</strain>
    </source>
</reference>
<proteinExistence type="predicted"/>
<keyword evidence="2" id="KW-1185">Reference proteome</keyword>
<protein>
    <submittedName>
        <fullName evidence="1">Uncharacterized protein</fullName>
    </submittedName>
</protein>
<dbReference type="Proteomes" id="UP001432027">
    <property type="component" value="Unassembled WGS sequence"/>
</dbReference>
<feature type="non-terminal residue" evidence="1">
    <location>
        <position position="1"/>
    </location>
</feature>
<evidence type="ECO:0000313" key="1">
    <source>
        <dbReference type="EMBL" id="GMS99275.1"/>
    </source>
</evidence>
<dbReference type="EMBL" id="BTSX01000005">
    <property type="protein sequence ID" value="GMS99275.1"/>
    <property type="molecule type" value="Genomic_DNA"/>
</dbReference>
<organism evidence="1 2">
    <name type="scientific">Pristionchus entomophagus</name>
    <dbReference type="NCBI Taxonomy" id="358040"/>
    <lineage>
        <taxon>Eukaryota</taxon>
        <taxon>Metazoa</taxon>
        <taxon>Ecdysozoa</taxon>
        <taxon>Nematoda</taxon>
        <taxon>Chromadorea</taxon>
        <taxon>Rhabditida</taxon>
        <taxon>Rhabditina</taxon>
        <taxon>Diplogasteromorpha</taxon>
        <taxon>Diplogasteroidea</taxon>
        <taxon>Neodiplogasteridae</taxon>
        <taxon>Pristionchus</taxon>
    </lineage>
</organism>
<gene>
    <name evidence="1" type="ORF">PENTCL1PPCAC_21450</name>
</gene>
<dbReference type="AlphaFoldDB" id="A0AAV5TXL1"/>
<comment type="caution">
    <text evidence="1">The sequence shown here is derived from an EMBL/GenBank/DDBJ whole genome shotgun (WGS) entry which is preliminary data.</text>
</comment>
<sequence>KVLQRVNTGTVHTEELRSFADYAAGWKKMVGASNQVCTTKIIGSILLLSSTDNGMFLIQMFAQKQSLRPLLIYPIASILHRLGETNGKQVLTAMLSNQTCHFFIRSCLEGEESSSFAKMFHSDIDNDECASIGMSLLDRADGRDRARIRAFLSRHGRSIAETEKGRAFI</sequence>
<accession>A0AAV5TXL1</accession>